<dbReference type="Gene3D" id="1.10.287.950">
    <property type="entry name" value="Methyl-accepting chemotaxis protein"/>
    <property type="match status" value="1"/>
</dbReference>
<protein>
    <submittedName>
        <fullName evidence="11">Methyl-accepting chemotaxis protein</fullName>
    </submittedName>
</protein>
<feature type="coiled-coil region" evidence="6">
    <location>
        <begin position="404"/>
        <end position="435"/>
    </location>
</feature>
<dbReference type="PANTHER" id="PTHR32089:SF112">
    <property type="entry name" value="LYSOZYME-LIKE PROTEIN-RELATED"/>
    <property type="match status" value="1"/>
</dbReference>
<keyword evidence="2" id="KW-1003">Cell membrane</keyword>
<proteinExistence type="inferred from homology"/>
<feature type="domain" description="HAMP" evidence="10">
    <location>
        <begin position="363"/>
        <end position="413"/>
    </location>
</feature>
<evidence type="ECO:0000256" key="7">
    <source>
        <dbReference type="SAM" id="Phobius"/>
    </source>
</evidence>
<dbReference type="SMART" id="SM00283">
    <property type="entry name" value="MA"/>
    <property type="match status" value="1"/>
</dbReference>
<keyword evidence="7" id="KW-0472">Membrane</keyword>
<dbReference type="Gene3D" id="6.10.340.10">
    <property type="match status" value="1"/>
</dbReference>
<keyword evidence="7" id="KW-1133">Transmembrane helix</keyword>
<evidence type="ECO:0000313" key="12">
    <source>
        <dbReference type="Proteomes" id="UP000256845"/>
    </source>
</evidence>
<evidence type="ECO:0000256" key="1">
    <source>
        <dbReference type="ARBA" id="ARBA00004429"/>
    </source>
</evidence>
<dbReference type="GO" id="GO:0007165">
    <property type="term" value="P:signal transduction"/>
    <property type="evidence" value="ECO:0007669"/>
    <property type="project" value="UniProtKB-KW"/>
</dbReference>
<keyword evidence="3 5" id="KW-0807">Transducer</keyword>
<dbReference type="EMBL" id="QRDW01000001">
    <property type="protein sequence ID" value="RED53304.1"/>
    <property type="molecule type" value="Genomic_DNA"/>
</dbReference>
<dbReference type="OrthoDB" id="315417at2"/>
<dbReference type="PROSITE" id="PS50885">
    <property type="entry name" value="HAMP"/>
    <property type="match status" value="1"/>
</dbReference>
<dbReference type="GO" id="GO:0005886">
    <property type="term" value="C:plasma membrane"/>
    <property type="evidence" value="ECO:0007669"/>
    <property type="project" value="UniProtKB-SubCell"/>
</dbReference>
<evidence type="ECO:0000256" key="5">
    <source>
        <dbReference type="PROSITE-ProRule" id="PRU00284"/>
    </source>
</evidence>
<evidence type="ECO:0000256" key="6">
    <source>
        <dbReference type="SAM" id="Coils"/>
    </source>
</evidence>
<comment type="similarity">
    <text evidence="4">Belongs to the methyl-accepting chemotaxis (MCP) protein family.</text>
</comment>
<keyword evidence="7" id="KW-0812">Transmembrane</keyword>
<organism evidence="11 12">
    <name type="scientific">Aestuariispira insulae</name>
    <dbReference type="NCBI Taxonomy" id="1461337"/>
    <lineage>
        <taxon>Bacteria</taxon>
        <taxon>Pseudomonadati</taxon>
        <taxon>Pseudomonadota</taxon>
        <taxon>Alphaproteobacteria</taxon>
        <taxon>Rhodospirillales</taxon>
        <taxon>Kiloniellaceae</taxon>
        <taxon>Aestuariispira</taxon>
    </lineage>
</organism>
<reference evidence="11 12" key="1">
    <citation type="submission" date="2018-07" db="EMBL/GenBank/DDBJ databases">
        <title>Genomic Encyclopedia of Type Strains, Phase III (KMG-III): the genomes of soil and plant-associated and newly described type strains.</title>
        <authorList>
            <person name="Whitman W."/>
        </authorList>
    </citation>
    <scope>NUCLEOTIDE SEQUENCE [LARGE SCALE GENOMIC DNA]</scope>
    <source>
        <strain evidence="11 12">CECT 8488</strain>
    </source>
</reference>
<evidence type="ECO:0000259" key="10">
    <source>
        <dbReference type="PROSITE" id="PS50885"/>
    </source>
</evidence>
<dbReference type="GO" id="GO:0006935">
    <property type="term" value="P:chemotaxis"/>
    <property type="evidence" value="ECO:0007669"/>
    <property type="project" value="InterPro"/>
</dbReference>
<name>A0A3D9HUW4_9PROT</name>
<feature type="transmembrane region" description="Helical" evidence="7">
    <location>
        <begin position="12"/>
        <end position="32"/>
    </location>
</feature>
<dbReference type="PRINTS" id="PR00260">
    <property type="entry name" value="CHEMTRNSDUCR"/>
</dbReference>
<comment type="caution">
    <text evidence="11">The sequence shown here is derived from an EMBL/GenBank/DDBJ whole genome shotgun (WGS) entry which is preliminary data.</text>
</comment>
<dbReference type="InterPro" id="IPR004089">
    <property type="entry name" value="MCPsignal_dom"/>
</dbReference>
<gene>
    <name evidence="11" type="ORF">DFP90_10186</name>
</gene>
<evidence type="ECO:0000259" key="8">
    <source>
        <dbReference type="PROSITE" id="PS50111"/>
    </source>
</evidence>
<evidence type="ECO:0000313" key="11">
    <source>
        <dbReference type="EMBL" id="RED53304.1"/>
    </source>
</evidence>
<dbReference type="AlphaFoldDB" id="A0A3D9HUW4"/>
<feature type="domain" description="T-SNARE coiled-coil homology" evidence="9">
    <location>
        <begin position="606"/>
        <end position="668"/>
    </location>
</feature>
<dbReference type="PROSITE" id="PS50192">
    <property type="entry name" value="T_SNARE"/>
    <property type="match status" value="1"/>
</dbReference>
<evidence type="ECO:0000259" key="9">
    <source>
        <dbReference type="PROSITE" id="PS50192"/>
    </source>
</evidence>
<dbReference type="InterPro" id="IPR000727">
    <property type="entry name" value="T_SNARE_dom"/>
</dbReference>
<evidence type="ECO:0000256" key="2">
    <source>
        <dbReference type="ARBA" id="ARBA00022519"/>
    </source>
</evidence>
<evidence type="ECO:0000256" key="3">
    <source>
        <dbReference type="ARBA" id="ARBA00023224"/>
    </source>
</evidence>
<feature type="transmembrane region" description="Helical" evidence="7">
    <location>
        <begin position="340"/>
        <end position="360"/>
    </location>
</feature>
<dbReference type="CDD" id="cd06225">
    <property type="entry name" value="HAMP"/>
    <property type="match status" value="1"/>
</dbReference>
<keyword evidence="6" id="KW-0175">Coiled coil</keyword>
<dbReference type="Pfam" id="PF00672">
    <property type="entry name" value="HAMP"/>
    <property type="match status" value="1"/>
</dbReference>
<sequence length="710" mass="75556">MKLRLKHKIPLLVVSVIIISSIILGGGTFILAGSQLKSAINSQLAAVLDARHLSITSYITEMKADLERNARTNQNLQNGYLSMRDGWQDVESDAKNILHKSFITENPNPEARHELIRGGEGSYYSITHGQAHRIFLDIYNTGNLSDILLVDPDGNIIYSTVKNTDFATNILNESPDSLSAQAHKAVSENPEAVFFSGIADYSYAPGGRAAMLATAILDIGGDPQGTMIYSLNLDIIDNILSREQGLGETGEILLASSEGAIVNKPRFQADNAPRILSDDLLGKLASSDESITFAEGLNDLGQEVLAGAQPLDLMGKQLLLVNTVGADEALAPTIAMRNTLLVTGLVLVVVLGGIGLIIILGDIKPMVAMTEAMRALSGGDLEAKLPNVKRKDELGEMAQALTVFRDTAQQAKDLQNQQEEQRARAEKQRREMLGNLANSFEERVQAVVDTVSGSAQQAEGTAGSMSKTSETAEKQIVEMKNATEETSHKTQTVAAATEELSSSITEISRQVSYAATVASEASSEAERTTGSVQSLAKAADKIGQVIVLINEIAEQTNLLALNATIEAARAGDAGKGFAVVANEVKSLANQTAKATDGINEQINNIQTETRSAVKAIEGITQTISEINSTTASISAAIEEQGAATQEIARNVQEASHYAATLQTNISGVSGAVSETNTASGNVLDAVRQVMDQTGILQQEVNAFLESVRRD</sequence>
<dbReference type="InterPro" id="IPR004090">
    <property type="entry name" value="Chemotax_Me-accpt_rcpt"/>
</dbReference>
<dbReference type="PROSITE" id="PS50111">
    <property type="entry name" value="CHEMOTAXIS_TRANSDUC_2"/>
    <property type="match status" value="1"/>
</dbReference>
<dbReference type="Pfam" id="PF00015">
    <property type="entry name" value="MCPsignal"/>
    <property type="match status" value="1"/>
</dbReference>
<dbReference type="GO" id="GO:0004888">
    <property type="term" value="F:transmembrane signaling receptor activity"/>
    <property type="evidence" value="ECO:0007669"/>
    <property type="project" value="InterPro"/>
</dbReference>
<dbReference type="SMART" id="SM00304">
    <property type="entry name" value="HAMP"/>
    <property type="match status" value="1"/>
</dbReference>
<dbReference type="SUPFAM" id="SSF58104">
    <property type="entry name" value="Methyl-accepting chemotaxis protein (MCP) signaling domain"/>
    <property type="match status" value="1"/>
</dbReference>
<keyword evidence="12" id="KW-1185">Reference proteome</keyword>
<dbReference type="InterPro" id="IPR003660">
    <property type="entry name" value="HAMP_dom"/>
</dbReference>
<evidence type="ECO:0000256" key="4">
    <source>
        <dbReference type="ARBA" id="ARBA00029447"/>
    </source>
</evidence>
<dbReference type="PANTHER" id="PTHR32089">
    <property type="entry name" value="METHYL-ACCEPTING CHEMOTAXIS PROTEIN MCPB"/>
    <property type="match status" value="1"/>
</dbReference>
<feature type="domain" description="Methyl-accepting transducer" evidence="8">
    <location>
        <begin position="454"/>
        <end position="690"/>
    </location>
</feature>
<comment type="subcellular location">
    <subcellularLocation>
        <location evidence="1">Cell inner membrane</location>
        <topology evidence="1">Multi-pass membrane protein</topology>
    </subcellularLocation>
</comment>
<dbReference type="Proteomes" id="UP000256845">
    <property type="component" value="Unassembled WGS sequence"/>
</dbReference>
<dbReference type="RefSeq" id="WP_115934461.1">
    <property type="nucleotide sequence ID" value="NZ_QRDW01000001.1"/>
</dbReference>
<accession>A0A3D9HUW4</accession>
<keyword evidence="2" id="KW-0997">Cell inner membrane</keyword>